<dbReference type="EMBL" id="ASPP01048045">
    <property type="protein sequence ID" value="ETN97972.1"/>
    <property type="molecule type" value="Genomic_DNA"/>
</dbReference>
<evidence type="ECO:0000313" key="2">
    <source>
        <dbReference type="Proteomes" id="UP000023152"/>
    </source>
</evidence>
<keyword evidence="2" id="KW-1185">Reference proteome</keyword>
<protein>
    <submittedName>
        <fullName evidence="1">Uncharacterized protein</fullName>
    </submittedName>
</protein>
<reference evidence="1 2" key="1">
    <citation type="journal article" date="2013" name="Curr. Biol.">
        <title>The Genome of the Foraminiferan Reticulomyxa filosa.</title>
        <authorList>
            <person name="Glockner G."/>
            <person name="Hulsmann N."/>
            <person name="Schleicher M."/>
            <person name="Noegel A.A."/>
            <person name="Eichinger L."/>
            <person name="Gallinger C."/>
            <person name="Pawlowski J."/>
            <person name="Sierra R."/>
            <person name="Euteneuer U."/>
            <person name="Pillet L."/>
            <person name="Moustafa A."/>
            <person name="Platzer M."/>
            <person name="Groth M."/>
            <person name="Szafranski K."/>
            <person name="Schliwa M."/>
        </authorList>
    </citation>
    <scope>NUCLEOTIDE SEQUENCE [LARGE SCALE GENOMIC DNA]</scope>
</reference>
<gene>
    <name evidence="1" type="ORF">RFI_39550</name>
</gene>
<accession>X6L7T6</accession>
<organism evidence="1 2">
    <name type="scientific">Reticulomyxa filosa</name>
    <dbReference type="NCBI Taxonomy" id="46433"/>
    <lineage>
        <taxon>Eukaryota</taxon>
        <taxon>Sar</taxon>
        <taxon>Rhizaria</taxon>
        <taxon>Retaria</taxon>
        <taxon>Foraminifera</taxon>
        <taxon>Monothalamids</taxon>
        <taxon>Reticulomyxidae</taxon>
        <taxon>Reticulomyxa</taxon>
    </lineage>
</organism>
<dbReference type="InterPro" id="IPR011043">
    <property type="entry name" value="Gal_Oxase/kelch_b-propeller"/>
</dbReference>
<sequence>MMKTNKQNYQMLLFHFNSGLSIEYDEDNNTFQFHKLHVCDDIAKLFAYAYVRINDVILFFGGWNGDSSATSRPVHNSLHSFIAILSEEDNDIHIIGGRNNAHALVLTHIKTTVRAWDPSQLLKRESKLIIEYWIRNSEIKFGWIDDFNKIIINYIKMQ</sequence>
<dbReference type="Proteomes" id="UP000023152">
    <property type="component" value="Unassembled WGS sequence"/>
</dbReference>
<name>X6L7T6_RETFI</name>
<dbReference type="AlphaFoldDB" id="X6L7T6"/>
<comment type="caution">
    <text evidence="1">The sequence shown here is derived from an EMBL/GenBank/DDBJ whole genome shotgun (WGS) entry which is preliminary data.</text>
</comment>
<dbReference type="SUPFAM" id="SSF50965">
    <property type="entry name" value="Galactose oxidase, central domain"/>
    <property type="match status" value="1"/>
</dbReference>
<evidence type="ECO:0000313" key="1">
    <source>
        <dbReference type="EMBL" id="ETN97972.1"/>
    </source>
</evidence>
<proteinExistence type="predicted"/>